<dbReference type="PANTHER" id="PTHR12479:SF10">
    <property type="entry name" value="LYSOSOMAL-ASSOCIATED TRANSMEMBRANE PROTEIN"/>
    <property type="match status" value="1"/>
</dbReference>
<name>A0A210QTH4_MIZYE</name>
<keyword evidence="3" id="KW-0813">Transport</keyword>
<comment type="similarity">
    <text evidence="2">Belongs to the LAPTM4/LAPTM5 transporter family.</text>
</comment>
<keyword evidence="5 7" id="KW-1133">Transmembrane helix</keyword>
<dbReference type="Pfam" id="PF03821">
    <property type="entry name" value="Mtp"/>
    <property type="match status" value="2"/>
</dbReference>
<dbReference type="PANTHER" id="PTHR12479">
    <property type="entry name" value="LYSOSOMAL-ASSOCIATED TRANSMEMBRANE PROTEIN"/>
    <property type="match status" value="1"/>
</dbReference>
<evidence type="ECO:0000256" key="1">
    <source>
        <dbReference type="ARBA" id="ARBA00004127"/>
    </source>
</evidence>
<dbReference type="AlphaFoldDB" id="A0A210QTH4"/>
<feature type="transmembrane region" description="Helical" evidence="7">
    <location>
        <begin position="187"/>
        <end position="213"/>
    </location>
</feature>
<dbReference type="EMBL" id="NEDP02001999">
    <property type="protein sequence ID" value="OWF52010.1"/>
    <property type="molecule type" value="Genomic_DNA"/>
</dbReference>
<protein>
    <submittedName>
        <fullName evidence="8">Lysosomal-associated transmembrane protein 4A</fullName>
    </submittedName>
</protein>
<dbReference type="InterPro" id="IPR051115">
    <property type="entry name" value="LAPTM_transporter"/>
</dbReference>
<dbReference type="InterPro" id="IPR004687">
    <property type="entry name" value="LAPTM4/5"/>
</dbReference>
<evidence type="ECO:0000256" key="5">
    <source>
        <dbReference type="ARBA" id="ARBA00022989"/>
    </source>
</evidence>
<feature type="transmembrane region" description="Helical" evidence="7">
    <location>
        <begin position="133"/>
        <end position="157"/>
    </location>
</feature>
<comment type="subcellular location">
    <subcellularLocation>
        <location evidence="1">Endomembrane system</location>
        <topology evidence="1">Multi-pass membrane protein</topology>
    </subcellularLocation>
</comment>
<comment type="caution">
    <text evidence="8">The sequence shown here is derived from an EMBL/GenBank/DDBJ whole genome shotgun (WGS) entry which is preliminary data.</text>
</comment>
<feature type="transmembrane region" description="Helical" evidence="7">
    <location>
        <begin position="21"/>
        <end position="45"/>
    </location>
</feature>
<dbReference type="GO" id="GO:0005765">
    <property type="term" value="C:lysosomal membrane"/>
    <property type="evidence" value="ECO:0007669"/>
    <property type="project" value="TreeGrafter"/>
</dbReference>
<evidence type="ECO:0000256" key="4">
    <source>
        <dbReference type="ARBA" id="ARBA00022692"/>
    </source>
</evidence>
<keyword evidence="4 7" id="KW-0812">Transmembrane</keyword>
<gene>
    <name evidence="8" type="ORF">KP79_PYT09004</name>
</gene>
<dbReference type="OrthoDB" id="10002163at2759"/>
<evidence type="ECO:0000256" key="3">
    <source>
        <dbReference type="ARBA" id="ARBA00022448"/>
    </source>
</evidence>
<feature type="transmembrane region" description="Helical" evidence="7">
    <location>
        <begin position="106"/>
        <end position="126"/>
    </location>
</feature>
<sequence>MRLTFDNRDSSAFRCCLCCHVRTGTVLLGVWHLLANLMVVTFLVYSSINPDVLRPTLQKCNIGNQNGGFELVAFDNGSGFKVAEAQPYTYEVDPYINRMTREDLCVGFAITLCTLCVTLFLLYGTIRNRPGYLLPFFCLQVFDFCLSCLTVVGYFSYAPNFKVWLKEQGLSCMPGLDSVANIQGDSLMLLCLLFLVLFLSLKAYLIGMVWACYKYLQMRLISRSSVREYSIDPDTEVWGNNKMLLPPKYEEAIKMPVDQSPPPPPYTSA</sequence>
<evidence type="ECO:0000256" key="2">
    <source>
        <dbReference type="ARBA" id="ARBA00010076"/>
    </source>
</evidence>
<keyword evidence="6 7" id="KW-0472">Membrane</keyword>
<evidence type="ECO:0000313" key="9">
    <source>
        <dbReference type="Proteomes" id="UP000242188"/>
    </source>
</evidence>
<evidence type="ECO:0000313" key="8">
    <source>
        <dbReference type="EMBL" id="OWF52010.1"/>
    </source>
</evidence>
<evidence type="ECO:0000256" key="7">
    <source>
        <dbReference type="SAM" id="Phobius"/>
    </source>
</evidence>
<evidence type="ECO:0000256" key="6">
    <source>
        <dbReference type="ARBA" id="ARBA00023136"/>
    </source>
</evidence>
<dbReference type="Proteomes" id="UP000242188">
    <property type="component" value="Unassembled WGS sequence"/>
</dbReference>
<organism evidence="8 9">
    <name type="scientific">Mizuhopecten yessoensis</name>
    <name type="common">Japanese scallop</name>
    <name type="synonym">Patinopecten yessoensis</name>
    <dbReference type="NCBI Taxonomy" id="6573"/>
    <lineage>
        <taxon>Eukaryota</taxon>
        <taxon>Metazoa</taxon>
        <taxon>Spiralia</taxon>
        <taxon>Lophotrochozoa</taxon>
        <taxon>Mollusca</taxon>
        <taxon>Bivalvia</taxon>
        <taxon>Autobranchia</taxon>
        <taxon>Pteriomorphia</taxon>
        <taxon>Pectinida</taxon>
        <taxon>Pectinoidea</taxon>
        <taxon>Pectinidae</taxon>
        <taxon>Mizuhopecten</taxon>
    </lineage>
</organism>
<proteinExistence type="inferred from homology"/>
<dbReference type="GO" id="GO:0012505">
    <property type="term" value="C:endomembrane system"/>
    <property type="evidence" value="ECO:0007669"/>
    <property type="project" value="UniProtKB-SubCell"/>
</dbReference>
<accession>A0A210QTH4</accession>
<keyword evidence="9" id="KW-1185">Reference proteome</keyword>
<reference evidence="8 9" key="1">
    <citation type="journal article" date="2017" name="Nat. Ecol. Evol.">
        <title>Scallop genome provides insights into evolution of bilaterian karyotype and development.</title>
        <authorList>
            <person name="Wang S."/>
            <person name="Zhang J."/>
            <person name="Jiao W."/>
            <person name="Li J."/>
            <person name="Xun X."/>
            <person name="Sun Y."/>
            <person name="Guo X."/>
            <person name="Huan P."/>
            <person name="Dong B."/>
            <person name="Zhang L."/>
            <person name="Hu X."/>
            <person name="Sun X."/>
            <person name="Wang J."/>
            <person name="Zhao C."/>
            <person name="Wang Y."/>
            <person name="Wang D."/>
            <person name="Huang X."/>
            <person name="Wang R."/>
            <person name="Lv J."/>
            <person name="Li Y."/>
            <person name="Zhang Z."/>
            <person name="Liu B."/>
            <person name="Lu W."/>
            <person name="Hui Y."/>
            <person name="Liang J."/>
            <person name="Zhou Z."/>
            <person name="Hou R."/>
            <person name="Li X."/>
            <person name="Liu Y."/>
            <person name="Li H."/>
            <person name="Ning X."/>
            <person name="Lin Y."/>
            <person name="Zhao L."/>
            <person name="Xing Q."/>
            <person name="Dou J."/>
            <person name="Li Y."/>
            <person name="Mao J."/>
            <person name="Guo H."/>
            <person name="Dou H."/>
            <person name="Li T."/>
            <person name="Mu C."/>
            <person name="Jiang W."/>
            <person name="Fu Q."/>
            <person name="Fu X."/>
            <person name="Miao Y."/>
            <person name="Liu J."/>
            <person name="Yu Q."/>
            <person name="Li R."/>
            <person name="Liao H."/>
            <person name="Li X."/>
            <person name="Kong Y."/>
            <person name="Jiang Z."/>
            <person name="Chourrout D."/>
            <person name="Li R."/>
            <person name="Bao Z."/>
        </authorList>
    </citation>
    <scope>NUCLEOTIDE SEQUENCE [LARGE SCALE GENOMIC DNA]</scope>
    <source>
        <strain evidence="8 9">PY_sf001</strain>
    </source>
</reference>